<accession>A0ACB6QD50</accession>
<keyword evidence="2" id="KW-1185">Reference proteome</keyword>
<dbReference type="Proteomes" id="UP000799755">
    <property type="component" value="Unassembled WGS sequence"/>
</dbReference>
<dbReference type="EMBL" id="MU003533">
    <property type="protein sequence ID" value="KAF2464831.1"/>
    <property type="molecule type" value="Genomic_DNA"/>
</dbReference>
<gene>
    <name evidence="1" type="ORF">BDR25DRAFT_271045</name>
</gene>
<reference evidence="1" key="1">
    <citation type="journal article" date="2020" name="Stud. Mycol.">
        <title>101 Dothideomycetes genomes: a test case for predicting lifestyles and emergence of pathogens.</title>
        <authorList>
            <person name="Haridas S."/>
            <person name="Albert R."/>
            <person name="Binder M."/>
            <person name="Bloem J."/>
            <person name="Labutti K."/>
            <person name="Salamov A."/>
            <person name="Andreopoulos B."/>
            <person name="Baker S."/>
            <person name="Barry K."/>
            <person name="Bills G."/>
            <person name="Bluhm B."/>
            <person name="Cannon C."/>
            <person name="Castanera R."/>
            <person name="Culley D."/>
            <person name="Daum C."/>
            <person name="Ezra D."/>
            <person name="Gonzalez J."/>
            <person name="Henrissat B."/>
            <person name="Kuo A."/>
            <person name="Liang C."/>
            <person name="Lipzen A."/>
            <person name="Lutzoni F."/>
            <person name="Magnuson J."/>
            <person name="Mondo S."/>
            <person name="Nolan M."/>
            <person name="Ohm R."/>
            <person name="Pangilinan J."/>
            <person name="Park H.-J."/>
            <person name="Ramirez L."/>
            <person name="Alfaro M."/>
            <person name="Sun H."/>
            <person name="Tritt A."/>
            <person name="Yoshinaga Y."/>
            <person name="Zwiers L.-H."/>
            <person name="Turgeon B."/>
            <person name="Goodwin S."/>
            <person name="Spatafora J."/>
            <person name="Crous P."/>
            <person name="Grigoriev I."/>
        </authorList>
    </citation>
    <scope>NUCLEOTIDE SEQUENCE</scope>
    <source>
        <strain evidence="1">ATCC 200398</strain>
    </source>
</reference>
<protein>
    <submittedName>
        <fullName evidence="1">Uncharacterized protein</fullName>
    </submittedName>
</protein>
<sequence length="614" mass="70740">MEDIEGPRKVVRIYSFHAQERLPPTSDAHTLGRILSTEEPSLEDIIEPWRRFFEPYSESDPITAVLSVEAEKLRQQWIEFQRGNSKEDRVDVGASEPTMQGVICMVADAGKVWQAKKDKGKRGKAITYFHRLCGALDRHSNMLETIPKGNEYVSIFAGTITTLIKASVNHENIAEELSQALWMISEHSADCEVEMELFRTEAMQRAVADLYAHIFLFLTDTLSWYMKKRRKRMMDSFNERFLQEFECEIDNIKRKSEIIKRKAAQHLMAEQRVTRLTVEETRKDLRLGLEGVMRTHAETMYYAQHVADQIERQRVEQQEVKNNVAQLYRNIVKFLTDSAQSEKGNVSLDLESEHIMNPRAVQGANKSRDDLHLNSASLEDFFQRDRVRLECDLFVPTPVDPEAVSCLAEWTRQLSSFPILSIASRDFSSRDELENPMTILAAKFIDFAAASNIPLVSYFCELKRGERLQMGNTLEMQGLMSLFYGILRQMIELAPPEFKSSKDFSKERFEKLDGSVHSWDHLTSVFRDVQDILPGKLFCVIDGLQWLDDASTSSFLAQFVEMLRRDNFKVLITTTGQSQCLLDCLTREELLILERPRGEKAGSLWKFEEGVLEL</sequence>
<organism evidence="1 2">
    <name type="scientific">Lindgomyces ingoldianus</name>
    <dbReference type="NCBI Taxonomy" id="673940"/>
    <lineage>
        <taxon>Eukaryota</taxon>
        <taxon>Fungi</taxon>
        <taxon>Dikarya</taxon>
        <taxon>Ascomycota</taxon>
        <taxon>Pezizomycotina</taxon>
        <taxon>Dothideomycetes</taxon>
        <taxon>Pleosporomycetidae</taxon>
        <taxon>Pleosporales</taxon>
        <taxon>Lindgomycetaceae</taxon>
        <taxon>Lindgomyces</taxon>
    </lineage>
</organism>
<name>A0ACB6QD50_9PLEO</name>
<evidence type="ECO:0000313" key="2">
    <source>
        <dbReference type="Proteomes" id="UP000799755"/>
    </source>
</evidence>
<evidence type="ECO:0000313" key="1">
    <source>
        <dbReference type="EMBL" id="KAF2464831.1"/>
    </source>
</evidence>
<comment type="caution">
    <text evidence="1">The sequence shown here is derived from an EMBL/GenBank/DDBJ whole genome shotgun (WGS) entry which is preliminary data.</text>
</comment>
<proteinExistence type="predicted"/>